<evidence type="ECO:0000256" key="6">
    <source>
        <dbReference type="ARBA" id="ARBA00022960"/>
    </source>
</evidence>
<dbReference type="GO" id="GO:0016757">
    <property type="term" value="F:glycosyltransferase activity"/>
    <property type="evidence" value="ECO:0007669"/>
    <property type="project" value="UniProtKB-KW"/>
</dbReference>
<comment type="subcellular location">
    <subcellularLocation>
        <location evidence="1">Membrane</location>
        <topology evidence="1">Multi-pass membrane protein</topology>
    </subcellularLocation>
</comment>
<evidence type="ECO:0000256" key="11">
    <source>
        <dbReference type="SAM" id="Phobius"/>
    </source>
</evidence>
<evidence type="ECO:0000313" key="13">
    <source>
        <dbReference type="Proteomes" id="UP000177718"/>
    </source>
</evidence>
<evidence type="ECO:0000256" key="5">
    <source>
        <dbReference type="ARBA" id="ARBA00022692"/>
    </source>
</evidence>
<keyword evidence="6" id="KW-0133">Cell shape</keyword>
<dbReference type="GO" id="GO:0008360">
    <property type="term" value="P:regulation of cell shape"/>
    <property type="evidence" value="ECO:0007669"/>
    <property type="project" value="UniProtKB-KW"/>
</dbReference>
<name>A0A1G1WU91_9BACT</name>
<reference evidence="12 13" key="1">
    <citation type="journal article" date="2016" name="Nat. Commun.">
        <title>Thousands of microbial genomes shed light on interconnected biogeochemical processes in an aquifer system.</title>
        <authorList>
            <person name="Anantharaman K."/>
            <person name="Brown C.T."/>
            <person name="Hug L.A."/>
            <person name="Sharon I."/>
            <person name="Castelle C.J."/>
            <person name="Probst A.J."/>
            <person name="Thomas B.C."/>
            <person name="Singh A."/>
            <person name="Wilkins M.J."/>
            <person name="Karaoz U."/>
            <person name="Brodie E.L."/>
            <person name="Williams K.H."/>
            <person name="Hubbard S.S."/>
            <person name="Banfield J.F."/>
        </authorList>
    </citation>
    <scope>NUCLEOTIDE SEQUENCE [LARGE SCALE GENOMIC DNA]</scope>
</reference>
<evidence type="ECO:0000256" key="1">
    <source>
        <dbReference type="ARBA" id="ARBA00004141"/>
    </source>
</evidence>
<feature type="transmembrane region" description="Helical" evidence="11">
    <location>
        <begin position="301"/>
        <end position="324"/>
    </location>
</feature>
<protein>
    <submittedName>
        <fullName evidence="12">Rod shape-determining protein RodA</fullName>
    </submittedName>
</protein>
<evidence type="ECO:0000256" key="2">
    <source>
        <dbReference type="ARBA" id="ARBA00022475"/>
    </source>
</evidence>
<dbReference type="Pfam" id="PF01098">
    <property type="entry name" value="FTSW_RODA_SPOVE"/>
    <property type="match status" value="1"/>
</dbReference>
<dbReference type="GO" id="GO:0005886">
    <property type="term" value="C:plasma membrane"/>
    <property type="evidence" value="ECO:0007669"/>
    <property type="project" value="TreeGrafter"/>
</dbReference>
<dbReference type="InterPro" id="IPR011923">
    <property type="entry name" value="RodA/MrdB"/>
</dbReference>
<dbReference type="NCBIfam" id="TIGR02210">
    <property type="entry name" value="rodA_shape"/>
    <property type="match status" value="1"/>
</dbReference>
<dbReference type="GO" id="GO:0051301">
    <property type="term" value="P:cell division"/>
    <property type="evidence" value="ECO:0007669"/>
    <property type="project" value="InterPro"/>
</dbReference>
<feature type="transmembrane region" description="Helical" evidence="11">
    <location>
        <begin position="43"/>
        <end position="64"/>
    </location>
</feature>
<keyword evidence="3" id="KW-0328">Glycosyltransferase</keyword>
<feature type="transmembrane region" description="Helical" evidence="11">
    <location>
        <begin position="181"/>
        <end position="199"/>
    </location>
</feature>
<dbReference type="STRING" id="1802605.A3A61_01335"/>
<evidence type="ECO:0000256" key="4">
    <source>
        <dbReference type="ARBA" id="ARBA00022679"/>
    </source>
</evidence>
<dbReference type="GO" id="GO:0015648">
    <property type="term" value="F:lipid-linked peptidoglycan transporter activity"/>
    <property type="evidence" value="ECO:0007669"/>
    <property type="project" value="TreeGrafter"/>
</dbReference>
<feature type="transmembrane region" description="Helical" evidence="11">
    <location>
        <begin position="12"/>
        <end position="31"/>
    </location>
</feature>
<evidence type="ECO:0000256" key="7">
    <source>
        <dbReference type="ARBA" id="ARBA00022984"/>
    </source>
</evidence>
<feature type="transmembrane region" description="Helical" evidence="11">
    <location>
        <begin position="330"/>
        <end position="352"/>
    </location>
</feature>
<comment type="caution">
    <text evidence="12">The sequence shown here is derived from an EMBL/GenBank/DDBJ whole genome shotgun (WGS) entry which is preliminary data.</text>
</comment>
<dbReference type="EMBL" id="MHDB01000035">
    <property type="protein sequence ID" value="OGY31288.1"/>
    <property type="molecule type" value="Genomic_DNA"/>
</dbReference>
<evidence type="ECO:0000256" key="10">
    <source>
        <dbReference type="ARBA" id="ARBA00023316"/>
    </source>
</evidence>
<dbReference type="PANTHER" id="PTHR30474:SF1">
    <property type="entry name" value="PEPTIDOGLYCAN GLYCOSYLTRANSFERASE MRDB"/>
    <property type="match status" value="1"/>
</dbReference>
<dbReference type="InterPro" id="IPR001182">
    <property type="entry name" value="FtsW/RodA"/>
</dbReference>
<evidence type="ECO:0000256" key="9">
    <source>
        <dbReference type="ARBA" id="ARBA00023136"/>
    </source>
</evidence>
<feature type="transmembrane region" description="Helical" evidence="11">
    <location>
        <begin position="158"/>
        <end position="176"/>
    </location>
</feature>
<dbReference type="AlphaFoldDB" id="A0A1G1WU91"/>
<dbReference type="GO" id="GO:0032153">
    <property type="term" value="C:cell division site"/>
    <property type="evidence" value="ECO:0007669"/>
    <property type="project" value="TreeGrafter"/>
</dbReference>
<keyword evidence="2" id="KW-1003">Cell membrane</keyword>
<feature type="transmembrane region" description="Helical" evidence="11">
    <location>
        <begin position="71"/>
        <end position="91"/>
    </location>
</feature>
<dbReference type="GO" id="GO:0009252">
    <property type="term" value="P:peptidoglycan biosynthetic process"/>
    <property type="evidence" value="ECO:0007669"/>
    <property type="project" value="UniProtKB-KW"/>
</dbReference>
<gene>
    <name evidence="12" type="ORF">A3A61_01335</name>
</gene>
<keyword evidence="8 11" id="KW-1133">Transmembrane helix</keyword>
<keyword evidence="7" id="KW-0573">Peptidoglycan synthesis</keyword>
<evidence type="ECO:0000256" key="3">
    <source>
        <dbReference type="ARBA" id="ARBA00022676"/>
    </source>
</evidence>
<accession>A0A1G1WU91</accession>
<dbReference type="PANTHER" id="PTHR30474">
    <property type="entry name" value="CELL CYCLE PROTEIN"/>
    <property type="match status" value="1"/>
</dbReference>
<organism evidence="12 13">
    <name type="scientific">Candidatus Woykebacteria bacterium RIFCSPLOWO2_01_FULL_43_14</name>
    <dbReference type="NCBI Taxonomy" id="1802605"/>
    <lineage>
        <taxon>Bacteria</taxon>
        <taxon>Candidatus Woykeibacteriota</taxon>
    </lineage>
</organism>
<dbReference type="InterPro" id="IPR018365">
    <property type="entry name" value="Cell_cycle_FtsW-rel_CS"/>
</dbReference>
<evidence type="ECO:0000313" key="12">
    <source>
        <dbReference type="EMBL" id="OGY31288.1"/>
    </source>
</evidence>
<feature type="transmembrane region" description="Helical" evidence="11">
    <location>
        <begin position="134"/>
        <end position="152"/>
    </location>
</feature>
<dbReference type="PROSITE" id="PS00428">
    <property type="entry name" value="FTSW_RODA_SPOVE"/>
    <property type="match status" value="1"/>
</dbReference>
<keyword evidence="4" id="KW-0808">Transferase</keyword>
<dbReference type="Proteomes" id="UP000177718">
    <property type="component" value="Unassembled WGS sequence"/>
</dbReference>
<keyword evidence="10" id="KW-0961">Cell wall biogenesis/degradation</keyword>
<keyword evidence="9 11" id="KW-0472">Membrane</keyword>
<keyword evidence="5 11" id="KW-0812">Transmembrane</keyword>
<dbReference type="GO" id="GO:0071555">
    <property type="term" value="P:cell wall organization"/>
    <property type="evidence" value="ECO:0007669"/>
    <property type="project" value="UniProtKB-KW"/>
</dbReference>
<evidence type="ECO:0000256" key="8">
    <source>
        <dbReference type="ARBA" id="ARBA00022989"/>
    </source>
</evidence>
<feature type="transmembrane region" description="Helical" evidence="11">
    <location>
        <begin position="268"/>
        <end position="289"/>
    </location>
</feature>
<proteinExistence type="predicted"/>
<sequence length="361" mass="39517">MMNGFLKSFDYISFLATIFLIALGLLIIYSISLGKDVTTQENIFVKQLVFSLVSLVCYFIFVFIDYRNLKNISFIIYGVSLALLVFTYLLGLETRGSTRWIDLGFFRIQPSEFMKLGLILYLSSYLSSRPAFDLKNLIVPIVATLVPVVLILTQPDLGSALVLATISLGLIFSAGLKIRYLLIFMVAVLVSLPLTYSSLQDYQKRRVETFLNPSSDPLKSGYNVIQSIIAVGSGQITGKGFGRGTQSHLNFLPEKHTDFIFATLSEELGLVGASLLLALMAVLSFRLVGLASSSTDPFATLIIIGVLVQLLSQFFVNVGMNIGLLPVTGITLPLISYGGSSLLGILISLGIIQSTKRYTQV</sequence>